<dbReference type="NCBIfam" id="NF033919">
    <property type="entry name" value="PA2779_fam"/>
    <property type="match status" value="1"/>
</dbReference>
<dbReference type="InterPro" id="IPR046735">
    <property type="entry name" value="PA2779-like"/>
</dbReference>
<dbReference type="EMBL" id="JAEQND010000011">
    <property type="protein sequence ID" value="MBL0427306.1"/>
    <property type="molecule type" value="Genomic_DNA"/>
</dbReference>
<protein>
    <submittedName>
        <fullName evidence="1">PA2779 family protein</fullName>
    </submittedName>
</protein>
<keyword evidence="2" id="KW-1185">Reference proteome</keyword>
<name>A0ABS1JTX8_9BURK</name>
<comment type="caution">
    <text evidence="1">The sequence shown here is derived from an EMBL/GenBank/DDBJ whole genome shotgun (WGS) entry which is preliminary data.</text>
</comment>
<dbReference type="RefSeq" id="WP_201691937.1">
    <property type="nucleotide sequence ID" value="NZ_JAEQND010000011.1"/>
</dbReference>
<proteinExistence type="predicted"/>
<accession>A0ABS1JTX8</accession>
<evidence type="ECO:0000313" key="1">
    <source>
        <dbReference type="EMBL" id="MBL0427306.1"/>
    </source>
</evidence>
<evidence type="ECO:0000313" key="2">
    <source>
        <dbReference type="Proteomes" id="UP000622707"/>
    </source>
</evidence>
<gene>
    <name evidence="1" type="ORF">JI746_19490</name>
</gene>
<dbReference type="Pfam" id="PF20332">
    <property type="entry name" value="DUF6627"/>
    <property type="match status" value="1"/>
</dbReference>
<dbReference type="Proteomes" id="UP000622707">
    <property type="component" value="Unassembled WGS sequence"/>
</dbReference>
<reference evidence="1 2" key="1">
    <citation type="journal article" date="2017" name="Int. J. Syst. Evol. Microbiol.">
        <title>Ramlibacter alkalitolerans sp. nov., alkali-tolerant bacterium isolated from soil of ginseng.</title>
        <authorList>
            <person name="Lee D.H."/>
            <person name="Cha C.J."/>
        </authorList>
    </citation>
    <scope>NUCLEOTIDE SEQUENCE [LARGE SCALE GENOMIC DNA]</scope>
    <source>
        <strain evidence="1 2">KACC 19305</strain>
    </source>
</reference>
<organism evidence="1 2">
    <name type="scientific">Ramlibacter alkalitolerans</name>
    <dbReference type="NCBI Taxonomy" id="2039631"/>
    <lineage>
        <taxon>Bacteria</taxon>
        <taxon>Pseudomonadati</taxon>
        <taxon>Pseudomonadota</taxon>
        <taxon>Betaproteobacteria</taxon>
        <taxon>Burkholderiales</taxon>
        <taxon>Comamonadaceae</taxon>
        <taxon>Ramlibacter</taxon>
    </lineage>
</organism>
<sequence>MPRAGQQRSRVLAFLLAAALVAPVPPAWSGMIGADALPSASQSDMERAQVQAFLERADLRERLQAMGVGGLNAAGRVAAMTDAEVHMLAQRIDALPAGGALSDRDILIIVVIAVIVAILL</sequence>